<accession>A0A8T1YJ52</accession>
<gene>
    <name evidence="1" type="ORF">ISN44_As12g015150</name>
</gene>
<evidence type="ECO:0000313" key="2">
    <source>
        <dbReference type="Proteomes" id="UP000694251"/>
    </source>
</evidence>
<evidence type="ECO:0000313" key="1">
    <source>
        <dbReference type="EMBL" id="KAG7546110.1"/>
    </source>
</evidence>
<dbReference type="AlphaFoldDB" id="A0A8T1YJ52"/>
<proteinExistence type="predicted"/>
<sequence length="88" mass="9848">MAHLDLQLNSGRHDMRQSDGASGIFFSTLLEDLLIIYKRLYNDGDTIESWVRILTEDGGGPRSGGEDVVEEVIVNIFFGSQNEIENEC</sequence>
<name>A0A8T1YJ52_ARASU</name>
<organism evidence="1 2">
    <name type="scientific">Arabidopsis suecica</name>
    <name type="common">Swedish thale-cress</name>
    <name type="synonym">Cardaminopsis suecica</name>
    <dbReference type="NCBI Taxonomy" id="45249"/>
    <lineage>
        <taxon>Eukaryota</taxon>
        <taxon>Viridiplantae</taxon>
        <taxon>Streptophyta</taxon>
        <taxon>Embryophyta</taxon>
        <taxon>Tracheophyta</taxon>
        <taxon>Spermatophyta</taxon>
        <taxon>Magnoliopsida</taxon>
        <taxon>eudicotyledons</taxon>
        <taxon>Gunneridae</taxon>
        <taxon>Pentapetalae</taxon>
        <taxon>rosids</taxon>
        <taxon>malvids</taxon>
        <taxon>Brassicales</taxon>
        <taxon>Brassicaceae</taxon>
        <taxon>Camelineae</taxon>
        <taxon>Arabidopsis</taxon>
    </lineage>
</organism>
<dbReference type="EMBL" id="JAEFBJ010000012">
    <property type="protein sequence ID" value="KAG7546110.1"/>
    <property type="molecule type" value="Genomic_DNA"/>
</dbReference>
<reference evidence="1 2" key="1">
    <citation type="submission" date="2020-12" db="EMBL/GenBank/DDBJ databases">
        <title>Concerted genomic and epigenomic changes stabilize Arabidopsis allopolyploids.</title>
        <authorList>
            <person name="Chen Z."/>
        </authorList>
    </citation>
    <scope>NUCLEOTIDE SEQUENCE [LARGE SCALE GENOMIC DNA]</scope>
    <source>
        <strain evidence="1">As9502</strain>
        <tissue evidence="1">Leaf</tissue>
    </source>
</reference>
<comment type="caution">
    <text evidence="1">The sequence shown here is derived from an EMBL/GenBank/DDBJ whole genome shotgun (WGS) entry which is preliminary data.</text>
</comment>
<protein>
    <submittedName>
        <fullName evidence="1">Uncharacterized protein</fullName>
    </submittedName>
</protein>
<keyword evidence="2" id="KW-1185">Reference proteome</keyword>
<dbReference type="Proteomes" id="UP000694251">
    <property type="component" value="Chromosome 12"/>
</dbReference>